<comment type="cofactor">
    <cofactor evidence="3">
        <name>Mg(2+)</name>
        <dbReference type="ChEBI" id="CHEBI:18420"/>
    </cofactor>
</comment>
<dbReference type="SMART" id="SM00331">
    <property type="entry name" value="PP2C_SIG"/>
    <property type="match status" value="1"/>
</dbReference>
<comment type="caution">
    <text evidence="6">The sequence shown here is derived from an EMBL/GenBank/DDBJ whole genome shotgun (WGS) entry which is preliminary data.</text>
</comment>
<name>A0A811MBM8_9POAL</name>
<comment type="catalytic activity">
    <reaction evidence="1 3">
        <text>O-phospho-L-seryl-[protein] + H2O = L-seryl-[protein] + phosphate</text>
        <dbReference type="Rhea" id="RHEA:20629"/>
        <dbReference type="Rhea" id="RHEA-COMP:9863"/>
        <dbReference type="Rhea" id="RHEA-COMP:11604"/>
        <dbReference type="ChEBI" id="CHEBI:15377"/>
        <dbReference type="ChEBI" id="CHEBI:29999"/>
        <dbReference type="ChEBI" id="CHEBI:43474"/>
        <dbReference type="ChEBI" id="CHEBI:83421"/>
        <dbReference type="EC" id="3.1.3.16"/>
    </reaction>
</comment>
<dbReference type="Gene3D" id="3.60.40.10">
    <property type="entry name" value="PPM-type phosphatase domain"/>
    <property type="match status" value="2"/>
</dbReference>
<comment type="catalytic activity">
    <reaction evidence="2 3">
        <text>O-phospho-L-threonyl-[protein] + H2O = L-threonyl-[protein] + phosphate</text>
        <dbReference type="Rhea" id="RHEA:47004"/>
        <dbReference type="Rhea" id="RHEA-COMP:11060"/>
        <dbReference type="Rhea" id="RHEA-COMP:11605"/>
        <dbReference type="ChEBI" id="CHEBI:15377"/>
        <dbReference type="ChEBI" id="CHEBI:30013"/>
        <dbReference type="ChEBI" id="CHEBI:43474"/>
        <dbReference type="ChEBI" id="CHEBI:61977"/>
        <dbReference type="EC" id="3.1.3.16"/>
    </reaction>
</comment>
<protein>
    <recommendedName>
        <fullName evidence="3">Protein phosphatase</fullName>
        <ecNumber evidence="3">3.1.3.16</ecNumber>
    </recommendedName>
</protein>
<dbReference type="PANTHER" id="PTHR12320:SF52">
    <property type="entry name" value="PROTEIN PHOSPHATASE 2C BIPP2C1-RELATED"/>
    <property type="match status" value="1"/>
</dbReference>
<feature type="region of interest" description="Disordered" evidence="4">
    <location>
        <begin position="276"/>
        <end position="341"/>
    </location>
</feature>
<proteinExistence type="inferred from homology"/>
<dbReference type="OrthoDB" id="60843at2759"/>
<evidence type="ECO:0000313" key="6">
    <source>
        <dbReference type="EMBL" id="CAD6202454.1"/>
    </source>
</evidence>
<reference evidence="6" key="1">
    <citation type="submission" date="2020-10" db="EMBL/GenBank/DDBJ databases">
        <authorList>
            <person name="Han B."/>
            <person name="Lu T."/>
            <person name="Zhao Q."/>
            <person name="Huang X."/>
            <person name="Zhao Y."/>
        </authorList>
    </citation>
    <scope>NUCLEOTIDE SEQUENCE</scope>
</reference>
<comment type="similarity">
    <text evidence="3">Belongs to the PP2C family.</text>
</comment>
<keyword evidence="3" id="KW-0479">Metal-binding</keyword>
<dbReference type="GO" id="GO:0004722">
    <property type="term" value="F:protein serine/threonine phosphatase activity"/>
    <property type="evidence" value="ECO:0007669"/>
    <property type="project" value="UniProtKB-EC"/>
</dbReference>
<feature type="region of interest" description="Disordered" evidence="4">
    <location>
        <begin position="1"/>
        <end position="29"/>
    </location>
</feature>
<dbReference type="EMBL" id="CAJGYO010000001">
    <property type="protein sequence ID" value="CAD6202454.1"/>
    <property type="molecule type" value="Genomic_DNA"/>
</dbReference>
<keyword evidence="7" id="KW-1185">Reference proteome</keyword>
<evidence type="ECO:0000256" key="2">
    <source>
        <dbReference type="ARBA" id="ARBA00048336"/>
    </source>
</evidence>
<keyword evidence="3" id="KW-0464">Manganese</keyword>
<dbReference type="EC" id="3.1.3.16" evidence="3"/>
<evidence type="ECO:0000313" key="7">
    <source>
        <dbReference type="Proteomes" id="UP000604825"/>
    </source>
</evidence>
<dbReference type="AlphaFoldDB" id="A0A811MBM8"/>
<gene>
    <name evidence="6" type="ORF">NCGR_LOCUS743</name>
</gene>
<keyword evidence="3" id="KW-0378">Hydrolase</keyword>
<keyword evidence="3" id="KW-0904">Protein phosphatase</keyword>
<dbReference type="InterPro" id="IPR036457">
    <property type="entry name" value="PPM-type-like_dom_sf"/>
</dbReference>
<dbReference type="PROSITE" id="PS51746">
    <property type="entry name" value="PPM_2"/>
    <property type="match status" value="1"/>
</dbReference>
<evidence type="ECO:0000256" key="4">
    <source>
        <dbReference type="SAM" id="MobiDB-lite"/>
    </source>
</evidence>
<evidence type="ECO:0000256" key="3">
    <source>
        <dbReference type="RuleBase" id="RU366020"/>
    </source>
</evidence>
<keyword evidence="3" id="KW-0460">Magnesium</keyword>
<dbReference type="InterPro" id="IPR039123">
    <property type="entry name" value="PPTC7"/>
</dbReference>
<sequence>MDEVPATAAVLDFRPGSSPPRVSAVPRRAAECSPDTGKASSYAATVSRLTPFCQSAWAWLVNGGAEEATGGPGFRNTAAVSAELTGSNSAGSDIQTVDCGTSGGLAGGDAGGVEVLCLENAAELESVEPCVLDVELGAPVEERHGRTLDSTGLGSDEAGETNGISLVEVSQSGATSSLDTTGSIGGYSLVEGSLPEASGAQGCEPEVHEVPTGTPTTVGFPNEDGGSGFGIELNDDLDGRNGLARGELELSTDGDDATDITEIAGILCGERVEGMETNSGQHEASNGSTVPSEEGVDRMETSLDDSEASDGSTTQDSDTDVETESSVSSIEEQEAGYGAHIPQPDQAICKVAKENNTAGVKSSDRMTSVSESTLVLASGASMLPHPSKVLTGGEDAYFIACDGWFGVADGVGQWSFEGINAGLYARELMDGCKKIVTETQGAPGMRTEDVLAKAADEARCPGSSTVLVAHFDGQVLHASNIGDSGFLVIRNGEVHKKSKPMTYGFNFPLQIEKGDDPLKIVQKYAIDLQEGDVIVTASDGLFDNVYEEEVAGIVSKSLEADIKPTEIADLLVARAKEVGRCGFGRSPFSDSALAAGYLGYSGGKLDDVTVVVSIVRKSEV</sequence>
<comment type="cofactor">
    <cofactor evidence="3">
        <name>Mn(2+)</name>
        <dbReference type="ChEBI" id="CHEBI:29035"/>
    </cofactor>
</comment>
<organism evidence="6 7">
    <name type="scientific">Miscanthus lutarioriparius</name>
    <dbReference type="NCBI Taxonomy" id="422564"/>
    <lineage>
        <taxon>Eukaryota</taxon>
        <taxon>Viridiplantae</taxon>
        <taxon>Streptophyta</taxon>
        <taxon>Embryophyta</taxon>
        <taxon>Tracheophyta</taxon>
        <taxon>Spermatophyta</taxon>
        <taxon>Magnoliopsida</taxon>
        <taxon>Liliopsida</taxon>
        <taxon>Poales</taxon>
        <taxon>Poaceae</taxon>
        <taxon>PACMAD clade</taxon>
        <taxon>Panicoideae</taxon>
        <taxon>Andropogonodae</taxon>
        <taxon>Andropogoneae</taxon>
        <taxon>Saccharinae</taxon>
        <taxon>Miscanthus</taxon>
    </lineage>
</organism>
<dbReference type="SMART" id="SM00332">
    <property type="entry name" value="PP2Cc"/>
    <property type="match status" value="1"/>
</dbReference>
<dbReference type="PANTHER" id="PTHR12320">
    <property type="entry name" value="PROTEIN PHOSPHATASE 2C"/>
    <property type="match status" value="1"/>
</dbReference>
<dbReference type="InterPro" id="IPR001932">
    <property type="entry name" value="PPM-type_phosphatase-like_dom"/>
</dbReference>
<evidence type="ECO:0000259" key="5">
    <source>
        <dbReference type="PROSITE" id="PS51746"/>
    </source>
</evidence>
<dbReference type="GO" id="GO:0046872">
    <property type="term" value="F:metal ion binding"/>
    <property type="evidence" value="ECO:0007669"/>
    <property type="project" value="UniProtKB-UniRule"/>
</dbReference>
<dbReference type="SUPFAM" id="SSF81606">
    <property type="entry name" value="PP2C-like"/>
    <property type="match status" value="1"/>
</dbReference>
<feature type="compositionally biased region" description="Polar residues" evidence="4">
    <location>
        <begin position="276"/>
        <end position="291"/>
    </location>
</feature>
<accession>A0A811MBM8</accession>
<feature type="domain" description="PPM-type phosphatase" evidence="5">
    <location>
        <begin position="380"/>
        <end position="615"/>
    </location>
</feature>
<evidence type="ECO:0000256" key="1">
    <source>
        <dbReference type="ARBA" id="ARBA00047761"/>
    </source>
</evidence>
<dbReference type="Proteomes" id="UP000604825">
    <property type="component" value="Unassembled WGS sequence"/>
</dbReference>